<dbReference type="EMBL" id="MTYJ01000018">
    <property type="protein sequence ID" value="OQV22260.1"/>
    <property type="molecule type" value="Genomic_DNA"/>
</dbReference>
<evidence type="ECO:0000256" key="5">
    <source>
        <dbReference type="ARBA" id="ARBA00023040"/>
    </source>
</evidence>
<feature type="transmembrane region" description="Helical" evidence="9">
    <location>
        <begin position="55"/>
        <end position="80"/>
    </location>
</feature>
<keyword evidence="4 9" id="KW-1133">Transmembrane helix</keyword>
<evidence type="ECO:0000256" key="4">
    <source>
        <dbReference type="ARBA" id="ARBA00022989"/>
    </source>
</evidence>
<name>A0A1W0X4A7_HYPEX</name>
<dbReference type="GO" id="GO:0005886">
    <property type="term" value="C:plasma membrane"/>
    <property type="evidence" value="ECO:0007669"/>
    <property type="project" value="UniProtKB-SubCell"/>
</dbReference>
<dbReference type="SUPFAM" id="SSF81321">
    <property type="entry name" value="Family A G protein-coupled receptor-like"/>
    <property type="match status" value="1"/>
</dbReference>
<feature type="transmembrane region" description="Helical" evidence="9">
    <location>
        <begin position="137"/>
        <end position="159"/>
    </location>
</feature>
<feature type="transmembrane region" description="Helical" evidence="9">
    <location>
        <begin position="320"/>
        <end position="337"/>
    </location>
</feature>
<dbReference type="PANTHER" id="PTHR24249">
    <property type="entry name" value="HISTAMINE RECEPTOR-RELATED G-PROTEIN COUPLED RECEPTOR"/>
    <property type="match status" value="1"/>
</dbReference>
<protein>
    <recommendedName>
        <fullName evidence="10">G-protein coupled receptors family 1 profile domain-containing protein</fullName>
    </recommendedName>
</protein>
<dbReference type="InterPro" id="IPR050569">
    <property type="entry name" value="TAAR"/>
</dbReference>
<feature type="transmembrane region" description="Helical" evidence="9">
    <location>
        <begin position="171"/>
        <end position="195"/>
    </location>
</feature>
<evidence type="ECO:0000256" key="3">
    <source>
        <dbReference type="ARBA" id="ARBA00022692"/>
    </source>
</evidence>
<dbReference type="InterPro" id="IPR017452">
    <property type="entry name" value="GPCR_Rhodpsn_7TM"/>
</dbReference>
<dbReference type="Proteomes" id="UP000192578">
    <property type="component" value="Unassembled WGS sequence"/>
</dbReference>
<feature type="transmembrane region" description="Helical" evidence="9">
    <location>
        <begin position="215"/>
        <end position="241"/>
    </location>
</feature>
<gene>
    <name evidence="11" type="ORF">BV898_03763</name>
</gene>
<reference evidence="12" key="1">
    <citation type="submission" date="2017-01" db="EMBL/GenBank/DDBJ databases">
        <title>Comparative genomics of anhydrobiosis in the tardigrade Hypsibius dujardini.</title>
        <authorList>
            <person name="Yoshida Y."/>
            <person name="Koutsovoulos G."/>
            <person name="Laetsch D."/>
            <person name="Stevens L."/>
            <person name="Kumar S."/>
            <person name="Horikawa D."/>
            <person name="Ishino K."/>
            <person name="Komine S."/>
            <person name="Tomita M."/>
            <person name="Blaxter M."/>
            <person name="Arakawa K."/>
        </authorList>
    </citation>
    <scope>NUCLEOTIDE SEQUENCE [LARGE SCALE GENOMIC DNA]</scope>
    <source>
        <strain evidence="12">Z151</strain>
    </source>
</reference>
<feature type="domain" description="G-protein coupled receptors family 1 profile" evidence="10">
    <location>
        <begin position="72"/>
        <end position="295"/>
    </location>
</feature>
<dbReference type="PROSITE" id="PS50262">
    <property type="entry name" value="G_PROTEIN_RECEP_F1_2"/>
    <property type="match status" value="1"/>
</dbReference>
<keyword evidence="5" id="KW-0297">G-protein coupled receptor</keyword>
<dbReference type="InterPro" id="IPR000276">
    <property type="entry name" value="GPCR_Rhodpsn"/>
</dbReference>
<accession>A0A1W0X4A7</accession>
<dbReference type="Gene3D" id="1.20.1070.10">
    <property type="entry name" value="Rhodopsin 7-helix transmembrane proteins"/>
    <property type="match status" value="1"/>
</dbReference>
<keyword evidence="12" id="KW-1185">Reference proteome</keyword>
<evidence type="ECO:0000256" key="8">
    <source>
        <dbReference type="ARBA" id="ARBA00023224"/>
    </source>
</evidence>
<feature type="transmembrane region" description="Helical" evidence="9">
    <location>
        <begin position="279"/>
        <end position="300"/>
    </location>
</feature>
<evidence type="ECO:0000259" key="10">
    <source>
        <dbReference type="PROSITE" id="PS50262"/>
    </source>
</evidence>
<feature type="transmembrane region" description="Helical" evidence="9">
    <location>
        <begin position="92"/>
        <end position="117"/>
    </location>
</feature>
<comment type="caution">
    <text evidence="11">The sequence shown here is derived from an EMBL/GenBank/DDBJ whole genome shotgun (WGS) entry which is preliminary data.</text>
</comment>
<dbReference type="Pfam" id="PF00001">
    <property type="entry name" value="7tm_1"/>
    <property type="match status" value="1"/>
</dbReference>
<evidence type="ECO:0000256" key="9">
    <source>
        <dbReference type="SAM" id="Phobius"/>
    </source>
</evidence>
<evidence type="ECO:0000313" key="11">
    <source>
        <dbReference type="EMBL" id="OQV22260.1"/>
    </source>
</evidence>
<keyword evidence="3 9" id="KW-0812">Transmembrane</keyword>
<keyword evidence="8" id="KW-0807">Transducer</keyword>
<keyword evidence="2" id="KW-1003">Cell membrane</keyword>
<evidence type="ECO:0000256" key="6">
    <source>
        <dbReference type="ARBA" id="ARBA00023136"/>
    </source>
</evidence>
<evidence type="ECO:0000313" key="12">
    <source>
        <dbReference type="Proteomes" id="UP000192578"/>
    </source>
</evidence>
<keyword evidence="6 9" id="KW-0472">Membrane</keyword>
<sequence length="378" mass="43432">MEAFARTPSDNNISLNFHMNGSHARLNEIPRSNNSHRANNSFSWTGTHVTGYSEVSIWVVVNFIWCGVLFTMGVLTLLAYDRYKRLHTGTNFILCNVICANIFQEVTFLMGAVVVLLRFRAIIPEEWCTVQIFLLLWFSYAANLMISSISVYQCVSVVTPSFHRTLTKPQLIMWFVVPCWALPLPFLFLTAIGSLNEFVARREYLNYCDYSRKDHGLAAYLTTTVFVLLPATVMTLCYAAMMFKMLRLRYLVAPESVVNMEAKCRAMPQQGYAERQTRILLTLFLPSAVFCVAFFTILGVNKTHDNLIYSNPTLFLFVRMIYHTGTPVIASIFAITSRDFREGFRYLLCGRKLRPYPAVTRTHRRRVSHNTELSSFEE</sequence>
<proteinExistence type="predicted"/>
<comment type="subcellular location">
    <subcellularLocation>
        <location evidence="1">Cell membrane</location>
        <topology evidence="1">Multi-pass membrane protein</topology>
    </subcellularLocation>
</comment>
<dbReference type="CDD" id="cd00637">
    <property type="entry name" value="7tm_classA_rhodopsin-like"/>
    <property type="match status" value="1"/>
</dbReference>
<dbReference type="AlphaFoldDB" id="A0A1W0X4A7"/>
<evidence type="ECO:0000256" key="2">
    <source>
        <dbReference type="ARBA" id="ARBA00022475"/>
    </source>
</evidence>
<keyword evidence="7" id="KW-0675">Receptor</keyword>
<evidence type="ECO:0000256" key="7">
    <source>
        <dbReference type="ARBA" id="ARBA00023170"/>
    </source>
</evidence>
<dbReference type="GO" id="GO:0004930">
    <property type="term" value="F:G protein-coupled receptor activity"/>
    <property type="evidence" value="ECO:0007669"/>
    <property type="project" value="UniProtKB-KW"/>
</dbReference>
<evidence type="ECO:0000256" key="1">
    <source>
        <dbReference type="ARBA" id="ARBA00004651"/>
    </source>
</evidence>
<organism evidence="11 12">
    <name type="scientific">Hypsibius exemplaris</name>
    <name type="common">Freshwater tardigrade</name>
    <dbReference type="NCBI Taxonomy" id="2072580"/>
    <lineage>
        <taxon>Eukaryota</taxon>
        <taxon>Metazoa</taxon>
        <taxon>Ecdysozoa</taxon>
        <taxon>Tardigrada</taxon>
        <taxon>Eutardigrada</taxon>
        <taxon>Parachela</taxon>
        <taxon>Hypsibioidea</taxon>
        <taxon>Hypsibiidae</taxon>
        <taxon>Hypsibius</taxon>
    </lineage>
</organism>